<dbReference type="FunFam" id="3.30.160.60:FF:000100">
    <property type="entry name" value="Zinc finger 45-like"/>
    <property type="match status" value="1"/>
</dbReference>
<sequence>MDPQQIEFDSDLTCQYCGLILSSKSAWSSHIHTCKERTTKAEDSQWCCFRCGVVKSNEEQLRGHQRWCGKFRCYKCGETKQNEAALKVHRRRCFEKKIYKCNSCKRCFRAKSAMIEHAAQHINENLPCDFCAKSFESKGKLERHIREVHFKIRNRSIHTCTICSKNFKSRSNLRNHLNIHTGEKNHLCYLCGNRFVDPGTLRKHMRHVHAETRAGQPVDRQMLQCEKCGKSFGSRTGYARHVDKIHGNGKPECSICGKRVSGNEMLAVHMNAAHNKVKPYECKTCGGLYTTPNYLKVHMRIHSGENFQCKFCKKTFLQVACLNRHYKTVHPDENRDSGASQSSL</sequence>
<dbReference type="GO" id="GO:0008270">
    <property type="term" value="F:zinc ion binding"/>
    <property type="evidence" value="ECO:0007669"/>
    <property type="project" value="UniProtKB-KW"/>
</dbReference>
<keyword evidence="9" id="KW-0804">Transcription</keyword>
<keyword evidence="8" id="KW-0238">DNA-binding</keyword>
<evidence type="ECO:0000256" key="10">
    <source>
        <dbReference type="ARBA" id="ARBA00023242"/>
    </source>
</evidence>
<evidence type="ECO:0000256" key="9">
    <source>
        <dbReference type="ARBA" id="ARBA00023163"/>
    </source>
</evidence>
<dbReference type="SUPFAM" id="SSF57667">
    <property type="entry name" value="beta-beta-alpha zinc fingers"/>
    <property type="match status" value="4"/>
</dbReference>
<evidence type="ECO:0000256" key="1">
    <source>
        <dbReference type="ARBA" id="ARBA00004123"/>
    </source>
</evidence>
<protein>
    <submittedName>
        <fullName evidence="13">Zinc finger protein 26</fullName>
    </submittedName>
</protein>
<dbReference type="EMBL" id="HBUF01230076">
    <property type="protein sequence ID" value="CAG6673001.1"/>
    <property type="molecule type" value="Transcribed_RNA"/>
</dbReference>
<evidence type="ECO:0000256" key="2">
    <source>
        <dbReference type="ARBA" id="ARBA00006991"/>
    </source>
</evidence>
<evidence type="ECO:0000256" key="8">
    <source>
        <dbReference type="ARBA" id="ARBA00023125"/>
    </source>
</evidence>
<evidence type="ECO:0000256" key="3">
    <source>
        <dbReference type="ARBA" id="ARBA00022723"/>
    </source>
</evidence>
<feature type="domain" description="C2H2-type" evidence="12">
    <location>
        <begin position="307"/>
        <end position="335"/>
    </location>
</feature>
<keyword evidence="3" id="KW-0479">Metal-binding</keyword>
<evidence type="ECO:0000256" key="5">
    <source>
        <dbReference type="ARBA" id="ARBA00022771"/>
    </source>
</evidence>
<keyword evidence="4" id="KW-0677">Repeat</keyword>
<dbReference type="FunFam" id="3.30.160.60:FF:001370">
    <property type="entry name" value="Zinc finger protein"/>
    <property type="match status" value="1"/>
</dbReference>
<dbReference type="PANTHER" id="PTHR24379:SF127">
    <property type="entry name" value="BLOODY FINGERS-RELATED"/>
    <property type="match status" value="1"/>
</dbReference>
<dbReference type="FunFam" id="3.30.160.60:FF:000065">
    <property type="entry name" value="B-cell CLL/lymphoma 6, member B"/>
    <property type="match status" value="1"/>
</dbReference>
<feature type="domain" description="C2H2-type" evidence="12">
    <location>
        <begin position="186"/>
        <end position="214"/>
    </location>
</feature>
<dbReference type="GO" id="GO:0000981">
    <property type="term" value="F:DNA-binding transcription factor activity, RNA polymerase II-specific"/>
    <property type="evidence" value="ECO:0007669"/>
    <property type="project" value="TreeGrafter"/>
</dbReference>
<dbReference type="PROSITE" id="PS50157">
    <property type="entry name" value="ZINC_FINGER_C2H2_2"/>
    <property type="match status" value="8"/>
</dbReference>
<dbReference type="PROSITE" id="PS00028">
    <property type="entry name" value="ZINC_FINGER_C2H2_1"/>
    <property type="match status" value="8"/>
</dbReference>
<evidence type="ECO:0000256" key="11">
    <source>
        <dbReference type="PROSITE-ProRule" id="PRU00042"/>
    </source>
</evidence>
<dbReference type="Pfam" id="PF00096">
    <property type="entry name" value="zf-C2H2"/>
    <property type="match status" value="5"/>
</dbReference>
<accession>A0A8D8STN2</accession>
<name>A0A8D8STN2_9HEMI</name>
<dbReference type="PANTHER" id="PTHR24379">
    <property type="entry name" value="KRAB AND ZINC FINGER DOMAIN-CONTAINING"/>
    <property type="match status" value="1"/>
</dbReference>
<feature type="domain" description="C2H2-type" evidence="12">
    <location>
        <begin position="126"/>
        <end position="154"/>
    </location>
</feature>
<comment type="similarity">
    <text evidence="2">Belongs to the krueppel C2H2-type zinc-finger protein family.</text>
</comment>
<evidence type="ECO:0000259" key="12">
    <source>
        <dbReference type="PROSITE" id="PS50157"/>
    </source>
</evidence>
<dbReference type="SMART" id="SM00355">
    <property type="entry name" value="ZnF_C2H2"/>
    <property type="match status" value="10"/>
</dbReference>
<keyword evidence="5 11" id="KW-0863">Zinc-finger</keyword>
<dbReference type="AlphaFoldDB" id="A0A8D8STN2"/>
<evidence type="ECO:0000256" key="6">
    <source>
        <dbReference type="ARBA" id="ARBA00022833"/>
    </source>
</evidence>
<dbReference type="Gene3D" id="3.30.160.60">
    <property type="entry name" value="Classic Zinc Finger"/>
    <property type="match status" value="7"/>
</dbReference>
<keyword evidence="6" id="KW-0862">Zinc</keyword>
<evidence type="ECO:0000256" key="4">
    <source>
        <dbReference type="ARBA" id="ARBA00022737"/>
    </source>
</evidence>
<evidence type="ECO:0000256" key="7">
    <source>
        <dbReference type="ARBA" id="ARBA00023015"/>
    </source>
</evidence>
<dbReference type="GO" id="GO:0005634">
    <property type="term" value="C:nucleus"/>
    <property type="evidence" value="ECO:0007669"/>
    <property type="project" value="UniProtKB-SubCell"/>
</dbReference>
<dbReference type="EMBL" id="HBUF01230075">
    <property type="protein sequence ID" value="CAG6672999.1"/>
    <property type="molecule type" value="Transcribed_RNA"/>
</dbReference>
<comment type="subcellular location">
    <subcellularLocation>
        <location evidence="1">Nucleus</location>
    </subcellularLocation>
</comment>
<feature type="domain" description="C2H2-type" evidence="12">
    <location>
        <begin position="158"/>
        <end position="185"/>
    </location>
</feature>
<dbReference type="Pfam" id="PF13894">
    <property type="entry name" value="zf-C2H2_4"/>
    <property type="match status" value="1"/>
</dbReference>
<reference evidence="13" key="1">
    <citation type="submission" date="2021-05" db="EMBL/GenBank/DDBJ databases">
        <authorList>
            <person name="Alioto T."/>
            <person name="Alioto T."/>
            <person name="Gomez Garrido J."/>
        </authorList>
    </citation>
    <scope>NUCLEOTIDE SEQUENCE</scope>
</reference>
<feature type="domain" description="C2H2-type" evidence="12">
    <location>
        <begin position="280"/>
        <end position="307"/>
    </location>
</feature>
<organism evidence="13">
    <name type="scientific">Cacopsylla melanoneura</name>
    <dbReference type="NCBI Taxonomy" id="428564"/>
    <lineage>
        <taxon>Eukaryota</taxon>
        <taxon>Metazoa</taxon>
        <taxon>Ecdysozoa</taxon>
        <taxon>Arthropoda</taxon>
        <taxon>Hexapoda</taxon>
        <taxon>Insecta</taxon>
        <taxon>Pterygota</taxon>
        <taxon>Neoptera</taxon>
        <taxon>Paraneoptera</taxon>
        <taxon>Hemiptera</taxon>
        <taxon>Sternorrhyncha</taxon>
        <taxon>Psylloidea</taxon>
        <taxon>Psyllidae</taxon>
        <taxon>Psyllinae</taxon>
        <taxon>Cacopsylla</taxon>
    </lineage>
</organism>
<dbReference type="InterPro" id="IPR013087">
    <property type="entry name" value="Znf_C2H2_type"/>
</dbReference>
<feature type="domain" description="C2H2-type" evidence="12">
    <location>
        <begin position="99"/>
        <end position="126"/>
    </location>
</feature>
<proteinExistence type="inferred from homology"/>
<dbReference type="GO" id="GO:0000977">
    <property type="term" value="F:RNA polymerase II transcription regulatory region sequence-specific DNA binding"/>
    <property type="evidence" value="ECO:0007669"/>
    <property type="project" value="TreeGrafter"/>
</dbReference>
<keyword evidence="10" id="KW-0539">Nucleus</keyword>
<feature type="domain" description="C2H2-type" evidence="12">
    <location>
        <begin position="251"/>
        <end position="279"/>
    </location>
</feature>
<evidence type="ECO:0000313" key="13">
    <source>
        <dbReference type="EMBL" id="CAG6673001.1"/>
    </source>
</evidence>
<dbReference type="EMBL" id="HBUF01230074">
    <property type="protein sequence ID" value="CAG6672997.1"/>
    <property type="molecule type" value="Transcribed_RNA"/>
</dbReference>
<dbReference type="InterPro" id="IPR036236">
    <property type="entry name" value="Znf_C2H2_sf"/>
</dbReference>
<keyword evidence="7" id="KW-0805">Transcription regulation</keyword>
<feature type="domain" description="C2H2-type" evidence="12">
    <location>
        <begin position="223"/>
        <end position="251"/>
    </location>
</feature>